<dbReference type="InterPro" id="IPR035923">
    <property type="entry name" value="TT1751-like_sf"/>
</dbReference>
<dbReference type="Pfam" id="PF03625">
    <property type="entry name" value="DUF302"/>
    <property type="match status" value="1"/>
</dbReference>
<sequence length="176" mass="19616">MLKYTVISISFILLISKTVNASIYIERIAEDSFFNVKEDITMAIAGQGLIIAHHSDVATMLNRTTKDLARQTFNMMANIMPITPFRKQKVKTTYRHGVVIEFCSASLSAETTAADPNNILFCPFSIAIFQLNNEPNQVHVSYLRLSQFADADNPQSVVALTKVENMLAEIVVEALD</sequence>
<dbReference type="Gene3D" id="3.30.310.70">
    <property type="entry name" value="TT1751-like domain"/>
    <property type="match status" value="1"/>
</dbReference>
<evidence type="ECO:0000313" key="3">
    <source>
        <dbReference type="EMBL" id="SFV88909.1"/>
    </source>
</evidence>
<evidence type="ECO:0000313" key="2">
    <source>
        <dbReference type="EMBL" id="SFV84975.1"/>
    </source>
</evidence>
<accession>A0A1W1E4Q1</accession>
<protein>
    <recommendedName>
        <fullName evidence="1">DUF302 domain-containing protein</fullName>
    </recommendedName>
</protein>
<dbReference type="EMBL" id="FPHY01000006">
    <property type="protein sequence ID" value="SFV84975.1"/>
    <property type="molecule type" value="Genomic_DNA"/>
</dbReference>
<feature type="domain" description="DUF302" evidence="1">
    <location>
        <begin position="87"/>
        <end position="143"/>
    </location>
</feature>
<dbReference type="SUPFAM" id="SSF103247">
    <property type="entry name" value="TT1751-like"/>
    <property type="match status" value="1"/>
</dbReference>
<organism evidence="3">
    <name type="scientific">hydrothermal vent metagenome</name>
    <dbReference type="NCBI Taxonomy" id="652676"/>
    <lineage>
        <taxon>unclassified sequences</taxon>
        <taxon>metagenomes</taxon>
        <taxon>ecological metagenomes</taxon>
    </lineage>
</organism>
<gene>
    <name evidence="2" type="ORF">MNB_SUP05-SYMBIONT-4-1175</name>
    <name evidence="3" type="ORF">MNB_SUP05-SYMBIONT-5-600</name>
</gene>
<dbReference type="InterPro" id="IPR005180">
    <property type="entry name" value="DUF302"/>
</dbReference>
<proteinExistence type="predicted"/>
<dbReference type="AlphaFoldDB" id="A0A1W1E4Q1"/>
<evidence type="ECO:0000259" key="1">
    <source>
        <dbReference type="Pfam" id="PF03625"/>
    </source>
</evidence>
<name>A0A1W1E4Q1_9ZZZZ</name>
<reference evidence="3" key="1">
    <citation type="submission" date="2016-10" db="EMBL/GenBank/DDBJ databases">
        <authorList>
            <person name="de Groot N.N."/>
        </authorList>
    </citation>
    <scope>NUCLEOTIDE SEQUENCE</scope>
</reference>
<dbReference type="EMBL" id="FPHZ01000190">
    <property type="protein sequence ID" value="SFV88909.1"/>
    <property type="molecule type" value="Genomic_DNA"/>
</dbReference>